<evidence type="ECO:0000259" key="4">
    <source>
        <dbReference type="Pfam" id="PF25954"/>
    </source>
</evidence>
<dbReference type="KEGG" id="fes:HER31_09275"/>
<dbReference type="InterPro" id="IPR058637">
    <property type="entry name" value="YknX-like_C"/>
</dbReference>
<sequence>MKTNSLSLWLTLLLITCSSATAAPTQPARVIQVQSEAVAQHILTPELTVVGNLEAERAVTIAPQISGKIAKFAVTSNQQVAAGEALIHIADAEARASELEAQAYLTDELRKLAELQRLIKKGAVTQSEIDAQQASVAMAQARLQAATAQLDYHHITAPFAGTVGLVNYSAGALVDSGTDLLSLDDLSSLRLDLAVPERFLSQLRTGVNVSATSQAWPEQSFSGEVIAIAPRVAESSLNLKVRVRFSNEMQQLKPGMMLAATIKFGEQAQPVVPIQALEYSGTKRFVYVIEGDKAHRTEVVLGQRVGTKVAIKSGINIGQRIVVEGLVNLSDGVLVNDLAQTNTETNGAINAAL</sequence>
<dbReference type="PANTHER" id="PTHR30469:SF13">
    <property type="entry name" value="HAE1 FAMILY EFFLUX PUMP MFP COMPONENT"/>
    <property type="match status" value="1"/>
</dbReference>
<evidence type="ECO:0000256" key="2">
    <source>
        <dbReference type="SAM" id="SignalP"/>
    </source>
</evidence>
<proteinExistence type="inferred from homology"/>
<evidence type="ECO:0000259" key="5">
    <source>
        <dbReference type="Pfam" id="PF25989"/>
    </source>
</evidence>
<dbReference type="InterPro" id="IPR058792">
    <property type="entry name" value="Beta-barrel_RND_2"/>
</dbReference>
<dbReference type="NCBIfam" id="TIGR01730">
    <property type="entry name" value="RND_mfp"/>
    <property type="match status" value="1"/>
</dbReference>
<dbReference type="Pfam" id="PF25954">
    <property type="entry name" value="Beta-barrel_RND_2"/>
    <property type="match status" value="1"/>
</dbReference>
<dbReference type="SUPFAM" id="SSF111369">
    <property type="entry name" value="HlyD-like secretion proteins"/>
    <property type="match status" value="1"/>
</dbReference>
<feature type="chain" id="PRO_5026194917" evidence="2">
    <location>
        <begin position="23"/>
        <end position="353"/>
    </location>
</feature>
<dbReference type="Pfam" id="PF25917">
    <property type="entry name" value="BSH_RND"/>
    <property type="match status" value="1"/>
</dbReference>
<gene>
    <name evidence="6" type="ORF">HER31_09275</name>
</gene>
<dbReference type="InterPro" id="IPR006143">
    <property type="entry name" value="RND_pump_MFP"/>
</dbReference>
<evidence type="ECO:0000313" key="6">
    <source>
        <dbReference type="EMBL" id="QIZ77057.1"/>
    </source>
</evidence>
<dbReference type="InterPro" id="IPR058625">
    <property type="entry name" value="MdtA-like_BSH"/>
</dbReference>
<dbReference type="EMBL" id="CP051180">
    <property type="protein sequence ID" value="QIZ77057.1"/>
    <property type="molecule type" value="Genomic_DNA"/>
</dbReference>
<evidence type="ECO:0000256" key="1">
    <source>
        <dbReference type="ARBA" id="ARBA00009477"/>
    </source>
</evidence>
<evidence type="ECO:0000313" key="7">
    <source>
        <dbReference type="Proteomes" id="UP000501602"/>
    </source>
</evidence>
<keyword evidence="7" id="KW-1185">Reference proteome</keyword>
<dbReference type="RefSeq" id="WP_168660318.1">
    <property type="nucleotide sequence ID" value="NZ_CP051180.1"/>
</dbReference>
<dbReference type="AlphaFoldDB" id="A0A6H1UD77"/>
<dbReference type="Gene3D" id="2.40.30.170">
    <property type="match status" value="1"/>
</dbReference>
<feature type="domain" description="Multidrug resistance protein MdtA-like barrel-sandwich hybrid" evidence="3">
    <location>
        <begin position="57"/>
        <end position="179"/>
    </location>
</feature>
<dbReference type="Pfam" id="PF25989">
    <property type="entry name" value="YknX_C"/>
    <property type="match status" value="1"/>
</dbReference>
<dbReference type="FunFam" id="2.40.30.170:FF:000010">
    <property type="entry name" value="Efflux RND transporter periplasmic adaptor subunit"/>
    <property type="match status" value="1"/>
</dbReference>
<dbReference type="GO" id="GO:1990281">
    <property type="term" value="C:efflux pump complex"/>
    <property type="evidence" value="ECO:0007669"/>
    <property type="project" value="TreeGrafter"/>
</dbReference>
<organism evidence="6 7">
    <name type="scientific">Ferrimonas lipolytica</name>
    <dbReference type="NCBI Taxonomy" id="2724191"/>
    <lineage>
        <taxon>Bacteria</taxon>
        <taxon>Pseudomonadati</taxon>
        <taxon>Pseudomonadota</taxon>
        <taxon>Gammaproteobacteria</taxon>
        <taxon>Alteromonadales</taxon>
        <taxon>Ferrimonadaceae</taxon>
        <taxon>Ferrimonas</taxon>
    </lineage>
</organism>
<dbReference type="Gene3D" id="2.40.420.20">
    <property type="match status" value="1"/>
</dbReference>
<feature type="signal peptide" evidence="2">
    <location>
        <begin position="1"/>
        <end position="22"/>
    </location>
</feature>
<evidence type="ECO:0000259" key="3">
    <source>
        <dbReference type="Pfam" id="PF25917"/>
    </source>
</evidence>
<feature type="domain" description="CusB-like beta-barrel" evidence="4">
    <location>
        <begin position="191"/>
        <end position="262"/>
    </location>
</feature>
<dbReference type="Proteomes" id="UP000501602">
    <property type="component" value="Chromosome"/>
</dbReference>
<reference evidence="6 7" key="1">
    <citation type="submission" date="2020-04" db="EMBL/GenBank/DDBJ databases">
        <title>Ferrimonas sp. S7 isolated from sea water.</title>
        <authorList>
            <person name="Bae S.S."/>
            <person name="Baek K."/>
        </authorList>
    </citation>
    <scope>NUCLEOTIDE SEQUENCE [LARGE SCALE GENOMIC DNA]</scope>
    <source>
        <strain evidence="6 7">S7</strain>
    </source>
</reference>
<comment type="similarity">
    <text evidence="1">Belongs to the membrane fusion protein (MFP) (TC 8.A.1) family.</text>
</comment>
<dbReference type="PANTHER" id="PTHR30469">
    <property type="entry name" value="MULTIDRUG RESISTANCE PROTEIN MDTA"/>
    <property type="match status" value="1"/>
</dbReference>
<name>A0A6H1UD77_9GAMM</name>
<keyword evidence="2" id="KW-0732">Signal</keyword>
<protein>
    <submittedName>
        <fullName evidence="6">Efflux RND transporter periplasmic adaptor subunit</fullName>
    </submittedName>
</protein>
<dbReference type="Gene3D" id="2.40.50.100">
    <property type="match status" value="1"/>
</dbReference>
<feature type="domain" description="YknX-like C-terminal permuted SH3-like" evidence="5">
    <location>
        <begin position="271"/>
        <end position="335"/>
    </location>
</feature>
<dbReference type="GO" id="GO:0015562">
    <property type="term" value="F:efflux transmembrane transporter activity"/>
    <property type="evidence" value="ECO:0007669"/>
    <property type="project" value="TreeGrafter"/>
</dbReference>
<dbReference type="Gene3D" id="1.10.287.470">
    <property type="entry name" value="Helix hairpin bin"/>
    <property type="match status" value="1"/>
</dbReference>
<accession>A0A6H1UD77</accession>